<feature type="repeat" description="TPR" evidence="2">
    <location>
        <begin position="1222"/>
        <end position="1255"/>
    </location>
</feature>
<feature type="repeat" description="TPR" evidence="2">
    <location>
        <begin position="1050"/>
        <end position="1083"/>
    </location>
</feature>
<dbReference type="Proteomes" id="UP001652625">
    <property type="component" value="Chromosome 14"/>
</dbReference>
<dbReference type="SMART" id="SM00028">
    <property type="entry name" value="TPR"/>
    <property type="match status" value="20"/>
</dbReference>
<reference evidence="4" key="1">
    <citation type="submission" date="2025-08" db="UniProtKB">
        <authorList>
            <consortium name="RefSeq"/>
        </authorList>
    </citation>
    <scope>IDENTIFICATION</scope>
</reference>
<feature type="repeat" description="ANK" evidence="1">
    <location>
        <begin position="1979"/>
        <end position="2011"/>
    </location>
</feature>
<dbReference type="Gene3D" id="1.25.40.10">
    <property type="entry name" value="Tetratricopeptide repeat domain"/>
    <property type="match status" value="7"/>
</dbReference>
<feature type="repeat" description="ANK" evidence="1">
    <location>
        <begin position="1942"/>
        <end position="1978"/>
    </location>
</feature>
<feature type="repeat" description="TPR" evidence="2">
    <location>
        <begin position="1437"/>
        <end position="1470"/>
    </location>
</feature>
<evidence type="ECO:0000256" key="2">
    <source>
        <dbReference type="PROSITE-ProRule" id="PRU00339"/>
    </source>
</evidence>
<dbReference type="InterPro" id="IPR011990">
    <property type="entry name" value="TPR-like_helical_dom_sf"/>
</dbReference>
<feature type="repeat" description="TPR" evidence="2">
    <location>
        <begin position="1093"/>
        <end position="1126"/>
    </location>
</feature>
<dbReference type="Gene3D" id="1.25.40.20">
    <property type="entry name" value="Ankyrin repeat-containing domain"/>
    <property type="match status" value="1"/>
</dbReference>
<organism evidence="3 4">
    <name type="scientific">Hydra vulgaris</name>
    <name type="common">Hydra</name>
    <name type="synonym">Hydra attenuata</name>
    <dbReference type="NCBI Taxonomy" id="6087"/>
    <lineage>
        <taxon>Eukaryota</taxon>
        <taxon>Metazoa</taxon>
        <taxon>Cnidaria</taxon>
        <taxon>Hydrozoa</taxon>
        <taxon>Hydroidolina</taxon>
        <taxon>Anthoathecata</taxon>
        <taxon>Aplanulata</taxon>
        <taxon>Hydridae</taxon>
        <taxon>Hydra</taxon>
    </lineage>
</organism>
<feature type="repeat" description="TPR" evidence="2">
    <location>
        <begin position="1265"/>
        <end position="1298"/>
    </location>
</feature>
<dbReference type="PANTHER" id="PTHR19959">
    <property type="entry name" value="KINESIN LIGHT CHAIN"/>
    <property type="match status" value="1"/>
</dbReference>
<feature type="repeat" description="TPR" evidence="2">
    <location>
        <begin position="1351"/>
        <end position="1384"/>
    </location>
</feature>
<dbReference type="InterPro" id="IPR006597">
    <property type="entry name" value="Sel1-like"/>
</dbReference>
<sequence>MLKIKKMSESCRVNLHYLYSEGNIDIYINSVIKYKLGGFKKDEHANDYKFLLNNKFGVGRNSFNVLYSGAIDSAGKRPLDYFFDKSKQPAPETKDDRTDVFDEIMPIMLSEKNCKAKILFPYSITNIQWHIGEIVIDKNEDNVSVVIYNHNPYGGGQLLKDNFSLLNTTLHKVISRSGLQVISVTRPLSPFTNGRQNTADKTSCGVIVADELVKRITGSSLTISSPYPHGAEQLRLSQLNFLQEKLGRDNLNYKLFKQQVTYAETNLEENLSISNSNYVARPTLEARLTIEDVRKKVEQVLSSKESDIIKIDQLKKLESAQYKPLIQQLVYKKSEEELKDLLIVLKDLGFVTIKLGELSGELKFYTDASIFYQYVITILDERLNEKLISLENKHEFIKHQNLDPHQQLTHIQQLIFSAIGGNPEKMQVVQKEVQTNKSILLALRSNVDETMQKVEEFYEKSKTDNQEDKEKYQKLYVSSASALFEYIASEMKKFLSKLYSDSEQQMSLTPPCKYSVVGLGSMALKQMTPFSDLEFAILTENEDYKQSSNPQIQAYFKNLSHLVNFKIITLGESIIPISKYGVDMEHLVHRAVNFDLGGKTPLGRIDNDKPYELIKTVEWMMHYVRNEGDKASHIDKNLPYILQNVCYVYGEKMLINDYEKKVSEFLHKKIEDKIYGTLKICQIRAIKLLTEEANEIDYSKFSLLSIPAKSNPKKSLNQPKGDLDALQPNLFKSEGRLFEVKKDIYRLPDRLVYNLGLYYGINNGSCWDTVDTLKSKGIITLKAAVNLKIAITFATILRLKTYSYHKAQQEDMSIFVRPAETESENTELAKQIFHLPEKDLKVNGKLFEYFYTALPLHEKLEKFCDKHKIFNYLTKSFFQDSEFYADDFATKGFIHYRLAQYEIAQSNLELALNDPNNKDNLQVRLILGHIYRNFGKCDQAIEKYEYCLKVHKTIYQNQPHHSVANSLNDLGAAFYVKGDYDQAIKYYEESLEMNKRIYQDQSLPSVAISLNNISVVYYAKGHYNKAIKNYEKSLEIYKLNYKEEPNLHVADFLNNLGSAYYAIGNYDQAIKHQEETLKIYKLIYKEEPHSNVADSLNNLAISYHNIGQHDQAIKYYKASLKMKQLIYQNQPHPNIADTINNIGLAYQNKGKHDQAIEYFEISLKMKRLIYQNQPQPNVADSLNNLGLAYHAKGQYDEAIKYYKEGLQVYNLIYKMTPHPSVADSLNNLGISYQNKGQYDLAIKFFKKSLKISKFVYKEKPHASVANYLNSLGSAYQNKSKYDYAIECYEESLELKKLIYQDQFHPSVAFSLNNLGSAYRAKGQHDQAIKCYEESLKIKKFIYQDQPHPSVADSANNLGAVYHAKEQYDLAIKYYAQSLEIYKLIYKEEPHPNIADVLNNLGALYSDKGQYNEAIKYHSESLKLKKHIYKEKAHPNVADSLYNLGAAYHAKEQYDQAINYYIDSLDICKLIYQEEPHSSIAASFHNLGLVYNAKGQYDLAIKYYEESLKMKNLIYRNQPHPSVADSINQLGVTYHVKGEYDRAHKCYKESLEIYKQIYKEEFHSGLADSLNNIGEIYFVKRQYDQAIKYYKESLKMKKLIYKKEPHPNVADSLINLGSVYFAKREYDQGIKCYKKSLKIKALIYEDQPHSSIANCLNNLGAVYLAKESYDEAISYFEDSLKMKELIFQDQLQPSVANSLNNLGFAYCAKGQYDYAIKYYEESLKLNKLIYQNQSHPSVGDSLNNLGLVYNAKGQYIDAIKYYSQAWKIISVFQDHAKTESITNNLINTVMLFANKYSLNPKEIALKTFYFASQEIDFSDYKVHLNFALSNDCNNKRDQQDVIDNYKLALIFLPKEQLGIKLDIYNKLAALTGEGYKNIELWQAVSEGNTGWVKELIINDGVIDSTLFANTTPLIIAIVKKDIDMVSAFVLGKADLNKPNNNQDKITPLYYSLAYNGHPIDIQIVELLLRNGADVNKLVSNNDAPIHLAHRIGHKEAVGLLLQYGANILAQNSEGKTPLHCLLESTSVSNIAKSEILQEFYYMCENITFKDKVGNIVVNDAKKYCSDELLSFITNGNYGNKT</sequence>
<feature type="repeat" description="TPR" evidence="2">
    <location>
        <begin position="1566"/>
        <end position="1599"/>
    </location>
</feature>
<dbReference type="PRINTS" id="PR00381">
    <property type="entry name" value="KINESINLIGHT"/>
</dbReference>
<dbReference type="RefSeq" id="XP_065674266.1">
    <property type="nucleotide sequence ID" value="XM_065818194.1"/>
</dbReference>
<keyword evidence="2" id="KW-0802">TPR repeat</keyword>
<keyword evidence="3" id="KW-1185">Reference proteome</keyword>
<feature type="repeat" description="TPR" evidence="2">
    <location>
        <begin position="1394"/>
        <end position="1427"/>
    </location>
</feature>
<feature type="repeat" description="TPR" evidence="2">
    <location>
        <begin position="1179"/>
        <end position="1212"/>
    </location>
</feature>
<dbReference type="PANTHER" id="PTHR19959:SF119">
    <property type="entry name" value="FUNGAL LIPASE-LIKE DOMAIN-CONTAINING PROTEIN"/>
    <property type="match status" value="1"/>
</dbReference>
<keyword evidence="1" id="KW-0040">ANK repeat</keyword>
<dbReference type="SMART" id="SM00248">
    <property type="entry name" value="ANK"/>
    <property type="match status" value="5"/>
</dbReference>
<feature type="repeat" description="TPR" evidence="2">
    <location>
        <begin position="1308"/>
        <end position="1341"/>
    </location>
</feature>
<feature type="repeat" description="TPR" evidence="2">
    <location>
        <begin position="1609"/>
        <end position="1642"/>
    </location>
</feature>
<dbReference type="PROSITE" id="PS50297">
    <property type="entry name" value="ANK_REP_REGION"/>
    <property type="match status" value="1"/>
</dbReference>
<feature type="repeat" description="TPR" evidence="2">
    <location>
        <begin position="964"/>
        <end position="997"/>
    </location>
</feature>
<dbReference type="Pfam" id="PF12796">
    <property type="entry name" value="Ank_2"/>
    <property type="match status" value="1"/>
</dbReference>
<dbReference type="PROSITE" id="PS50088">
    <property type="entry name" value="ANK_REPEAT"/>
    <property type="match status" value="2"/>
</dbReference>
<accession>A0ABM4DID7</accession>
<feature type="repeat" description="TPR" evidence="2">
    <location>
        <begin position="1480"/>
        <end position="1513"/>
    </location>
</feature>
<dbReference type="Pfam" id="PF13424">
    <property type="entry name" value="TPR_12"/>
    <property type="match status" value="9"/>
</dbReference>
<dbReference type="PROSITE" id="PS50005">
    <property type="entry name" value="TPR"/>
    <property type="match status" value="18"/>
</dbReference>
<dbReference type="InterPro" id="IPR019734">
    <property type="entry name" value="TPR_rpt"/>
</dbReference>
<dbReference type="Pfam" id="PF13181">
    <property type="entry name" value="TPR_8"/>
    <property type="match status" value="1"/>
</dbReference>
<proteinExistence type="predicted"/>
<dbReference type="InterPro" id="IPR036770">
    <property type="entry name" value="Ankyrin_rpt-contain_sf"/>
</dbReference>
<feature type="repeat" description="TPR" evidence="2">
    <location>
        <begin position="1695"/>
        <end position="1728"/>
    </location>
</feature>
<feature type="repeat" description="TPR" evidence="2">
    <location>
        <begin position="1652"/>
        <end position="1685"/>
    </location>
</feature>
<protein>
    <submittedName>
        <fullName evidence="4">Uncharacterized protein LOC136091183 isoform X1</fullName>
    </submittedName>
</protein>
<name>A0ABM4DID7_HYDVU</name>
<dbReference type="SUPFAM" id="SSF48452">
    <property type="entry name" value="TPR-like"/>
    <property type="match status" value="4"/>
</dbReference>
<dbReference type="SUPFAM" id="SSF48403">
    <property type="entry name" value="Ankyrin repeat"/>
    <property type="match status" value="1"/>
</dbReference>
<evidence type="ECO:0000256" key="1">
    <source>
        <dbReference type="PROSITE-ProRule" id="PRU00023"/>
    </source>
</evidence>
<feature type="repeat" description="TPR" evidence="2">
    <location>
        <begin position="1007"/>
        <end position="1040"/>
    </location>
</feature>
<dbReference type="InterPro" id="IPR002110">
    <property type="entry name" value="Ankyrin_rpt"/>
</dbReference>
<gene>
    <name evidence="4" type="primary">LOC136091183</name>
</gene>
<dbReference type="SMART" id="SM00671">
    <property type="entry name" value="SEL1"/>
    <property type="match status" value="13"/>
</dbReference>
<evidence type="ECO:0000313" key="3">
    <source>
        <dbReference type="Proteomes" id="UP001652625"/>
    </source>
</evidence>
<feature type="repeat" description="TPR" evidence="2">
    <location>
        <begin position="1136"/>
        <end position="1169"/>
    </location>
</feature>
<evidence type="ECO:0000313" key="4">
    <source>
        <dbReference type="RefSeq" id="XP_065674266.1"/>
    </source>
</evidence>
<dbReference type="GeneID" id="136091183"/>
<feature type="repeat" description="TPR" evidence="2">
    <location>
        <begin position="1523"/>
        <end position="1556"/>
    </location>
</feature>
<dbReference type="PROSITE" id="PS50293">
    <property type="entry name" value="TPR_REGION"/>
    <property type="match status" value="7"/>
</dbReference>